<evidence type="ECO:0000256" key="1">
    <source>
        <dbReference type="SAM" id="Phobius"/>
    </source>
</evidence>
<dbReference type="RefSeq" id="WP_267565785.1">
    <property type="nucleotide sequence ID" value="NZ_JAPNTZ010000009.1"/>
</dbReference>
<reference evidence="2" key="1">
    <citation type="submission" date="2022-11" db="EMBL/GenBank/DDBJ databases">
        <authorList>
            <person name="Somphong A."/>
            <person name="Phongsopitanun W."/>
        </authorList>
    </citation>
    <scope>NUCLEOTIDE SEQUENCE</scope>
    <source>
        <strain evidence="2">Pm04-4</strain>
    </source>
</reference>
<feature type="transmembrane region" description="Helical" evidence="1">
    <location>
        <begin position="43"/>
        <end position="65"/>
    </location>
</feature>
<evidence type="ECO:0000313" key="3">
    <source>
        <dbReference type="Proteomes" id="UP001151002"/>
    </source>
</evidence>
<feature type="transmembrane region" description="Helical" evidence="1">
    <location>
        <begin position="16"/>
        <end position="37"/>
    </location>
</feature>
<protein>
    <recommendedName>
        <fullName evidence="4">Transmembrane protein</fullName>
    </recommendedName>
</protein>
<comment type="caution">
    <text evidence="2">The sequence shown here is derived from an EMBL/GenBank/DDBJ whole genome shotgun (WGS) entry which is preliminary data.</text>
</comment>
<organism evidence="2 3">
    <name type="scientific">Paractinoplanes pyxinae</name>
    <dbReference type="NCBI Taxonomy" id="2997416"/>
    <lineage>
        <taxon>Bacteria</taxon>
        <taxon>Bacillati</taxon>
        <taxon>Actinomycetota</taxon>
        <taxon>Actinomycetes</taxon>
        <taxon>Micromonosporales</taxon>
        <taxon>Micromonosporaceae</taxon>
        <taxon>Paractinoplanes</taxon>
    </lineage>
</organism>
<accession>A0ABT4B6D4</accession>
<proteinExistence type="predicted"/>
<keyword evidence="1" id="KW-0472">Membrane</keyword>
<gene>
    <name evidence="2" type="ORF">OWR29_25660</name>
</gene>
<evidence type="ECO:0008006" key="4">
    <source>
        <dbReference type="Google" id="ProtNLM"/>
    </source>
</evidence>
<evidence type="ECO:0000313" key="2">
    <source>
        <dbReference type="EMBL" id="MCY1141400.1"/>
    </source>
</evidence>
<keyword evidence="3" id="KW-1185">Reference proteome</keyword>
<keyword evidence="1" id="KW-0812">Transmembrane</keyword>
<sequence length="96" mass="10521">MLQVSIELPRVGRRRGILALVLAGIAAALWIYGAAQLSAARAMYLHILVGLAVPFGVAYVSLLLIEWRIREWGSRADRVEPKAKAKTALKEKVAAR</sequence>
<name>A0ABT4B6D4_9ACTN</name>
<dbReference type="EMBL" id="JAPNTZ010000009">
    <property type="protein sequence ID" value="MCY1141400.1"/>
    <property type="molecule type" value="Genomic_DNA"/>
</dbReference>
<keyword evidence="1" id="KW-1133">Transmembrane helix</keyword>
<dbReference type="Proteomes" id="UP001151002">
    <property type="component" value="Unassembled WGS sequence"/>
</dbReference>